<evidence type="ECO:0000256" key="1">
    <source>
        <dbReference type="SAM" id="Coils"/>
    </source>
</evidence>
<dbReference type="Proteomes" id="UP000277212">
    <property type="component" value="Unassembled WGS sequence"/>
</dbReference>
<proteinExistence type="predicted"/>
<keyword evidence="1" id="KW-0175">Coiled coil</keyword>
<gene>
    <name evidence="3" type="ORF">CDV36_014482</name>
</gene>
<evidence type="ECO:0000313" key="4">
    <source>
        <dbReference type="Proteomes" id="UP000277212"/>
    </source>
</evidence>
<organism evidence="3 4">
    <name type="scientific">Fusarium kuroshium</name>
    <dbReference type="NCBI Taxonomy" id="2010991"/>
    <lineage>
        <taxon>Eukaryota</taxon>
        <taxon>Fungi</taxon>
        <taxon>Dikarya</taxon>
        <taxon>Ascomycota</taxon>
        <taxon>Pezizomycotina</taxon>
        <taxon>Sordariomycetes</taxon>
        <taxon>Hypocreomycetidae</taxon>
        <taxon>Hypocreales</taxon>
        <taxon>Nectriaceae</taxon>
        <taxon>Fusarium</taxon>
        <taxon>Fusarium solani species complex</taxon>
    </lineage>
</organism>
<reference evidence="3 4" key="1">
    <citation type="submission" date="2017-06" db="EMBL/GenBank/DDBJ databases">
        <title>Comparative genomic analysis of Ambrosia Fusariam Clade fungi.</title>
        <authorList>
            <person name="Stajich J.E."/>
            <person name="Carrillo J."/>
            <person name="Kijimoto T."/>
            <person name="Eskalen A."/>
            <person name="O'Donnell K."/>
            <person name="Kasson M."/>
        </authorList>
    </citation>
    <scope>NUCLEOTIDE SEQUENCE [LARGE SCALE GENOMIC DNA]</scope>
    <source>
        <strain evidence="3">UCR3666</strain>
    </source>
</reference>
<feature type="region of interest" description="Disordered" evidence="2">
    <location>
        <begin position="57"/>
        <end position="99"/>
    </location>
</feature>
<accession>A0A3M2RHS3</accession>
<protein>
    <submittedName>
        <fullName evidence="3">Uncharacterized protein</fullName>
    </submittedName>
</protein>
<evidence type="ECO:0000313" key="3">
    <source>
        <dbReference type="EMBL" id="RMJ04851.1"/>
    </source>
</evidence>
<feature type="compositionally biased region" description="Polar residues" evidence="2">
    <location>
        <begin position="65"/>
        <end position="78"/>
    </location>
</feature>
<feature type="coiled-coil region" evidence="1">
    <location>
        <begin position="102"/>
        <end position="168"/>
    </location>
</feature>
<keyword evidence="4" id="KW-1185">Reference proteome</keyword>
<sequence>MSHNWGQTGNQDFLDSLLTDFQLCADNTQGSSFDPVPQGLFDSGHSHDNLIDPVLAEWPWAGDSNPPSGQAAQSSTEVAASAADHNDKDISSDLAPNASDLETRLESRIAQFEEKMNALQKRLEEKATSLCDEIDVHVQKLRDWAREVETLIDQVKELRDAYQAMSQQ</sequence>
<dbReference type="AlphaFoldDB" id="A0A3M2RHS3"/>
<dbReference type="OrthoDB" id="10455973at2759"/>
<comment type="caution">
    <text evidence="3">The sequence shown here is derived from an EMBL/GenBank/DDBJ whole genome shotgun (WGS) entry which is preliminary data.</text>
</comment>
<evidence type="ECO:0000256" key="2">
    <source>
        <dbReference type="SAM" id="MobiDB-lite"/>
    </source>
</evidence>
<dbReference type="EMBL" id="NKUJ01000462">
    <property type="protein sequence ID" value="RMJ04851.1"/>
    <property type="molecule type" value="Genomic_DNA"/>
</dbReference>
<name>A0A3M2RHS3_9HYPO</name>